<dbReference type="SUPFAM" id="SSF53720">
    <property type="entry name" value="ALDH-like"/>
    <property type="match status" value="1"/>
</dbReference>
<dbReference type="InterPro" id="IPR016161">
    <property type="entry name" value="Ald_DH/histidinol_DH"/>
</dbReference>
<dbReference type="Gene3D" id="3.40.605.10">
    <property type="entry name" value="Aldehyde Dehydrogenase, Chain A, domain 1"/>
    <property type="match status" value="1"/>
</dbReference>
<reference evidence="3 4" key="1">
    <citation type="journal article" date="2023" name="Hortic Res">
        <title>The complete reference genome for grapevine (Vitis vinifera L.) genetics and breeding.</title>
        <authorList>
            <person name="Shi X."/>
            <person name="Cao S."/>
            <person name="Wang X."/>
            <person name="Huang S."/>
            <person name="Wang Y."/>
            <person name="Liu Z."/>
            <person name="Liu W."/>
            <person name="Leng X."/>
            <person name="Peng Y."/>
            <person name="Wang N."/>
            <person name="Wang Y."/>
            <person name="Ma Z."/>
            <person name="Xu X."/>
            <person name="Zhang F."/>
            <person name="Xue H."/>
            <person name="Zhong H."/>
            <person name="Wang Y."/>
            <person name="Zhang K."/>
            <person name="Velt A."/>
            <person name="Avia K."/>
            <person name="Holtgrawe D."/>
            <person name="Grimplet J."/>
            <person name="Matus J.T."/>
            <person name="Ware D."/>
            <person name="Wu X."/>
            <person name="Wang H."/>
            <person name="Liu C."/>
            <person name="Fang Y."/>
            <person name="Rustenholz C."/>
            <person name="Cheng Z."/>
            <person name="Xiao H."/>
            <person name="Zhou Y."/>
        </authorList>
    </citation>
    <scope>NUCLEOTIDE SEQUENCE [LARGE SCALE GENOMIC DNA]</scope>
    <source>
        <strain evidence="4">cv. Pinot noir / PN40024</strain>
        <tissue evidence="3">Leaf</tissue>
    </source>
</reference>
<sequence>MEYNWNANIEIFGRRGPAPGVRLGGVLEEKGSDATGDHDRIVVNDGSILQWAHVLEPVMELPTNGEIKIRKCIYEALERVQRLMRRIRDISQYDEFDESDESNFTSASNDMVASPNNEQCMGPPSDDSEDGDHNPNAPEIDEQVNQESSSSDFASDSEDFTATLDRRNFSDDEDGLDGQRRFGRKKKDTLKDAFIEDMKSEDLVSYTTEGVKIVGEEKFLVSDSFLGSEKSKVLYLLFIWCIAFTLAGFPKGLISCVTRKGSEIVDFLTMHPGVNCISSTGGGADIAGENLDGSIQVFKALFAACDRLLEELQKLSKAINQTIDLTDFISKLNDTKLIHTALQADVVTTDAQASGQNRIVPGSFMGLLKEGRNVSRDAERVLGSDNKCFMGQSASCVLAMEHLAVFLDSRCIDNGEAINLNLNNFSTAIRSRSKARQHQNLHTRAKAETPSTSRLGEVVKSFVKYLNLSVGTVTGRFDLVEHGERPRLDDNCRDDDQHGSVRSIGVGISSDAANIGSEVPENLVGESDEEEYNQFDEEFPQDKNLASTDCEEIIEEVAERIEKDLILLAATIVEDKLRNGVLECINKLAQAGRKLWVLTGDKTETAVNIKFAYSLLRRGMK</sequence>
<feature type="domain" description="Aldehyde dehydrogenase" evidence="2">
    <location>
        <begin position="242"/>
        <end position="282"/>
    </location>
</feature>
<accession>A0ABY9DFR1</accession>
<name>A0ABY9DFR1_VITVI</name>
<dbReference type="SUPFAM" id="SSF56784">
    <property type="entry name" value="HAD-like"/>
    <property type="match status" value="1"/>
</dbReference>
<gene>
    <name evidence="3" type="ORF">VitviT2T_023384</name>
</gene>
<dbReference type="Gene3D" id="3.40.50.1000">
    <property type="entry name" value="HAD superfamily/HAD-like"/>
    <property type="match status" value="1"/>
</dbReference>
<dbReference type="PANTHER" id="PTHR24092">
    <property type="entry name" value="PROBABLE PHOSPHOLIPID-TRANSPORTING ATPASE"/>
    <property type="match status" value="1"/>
</dbReference>
<feature type="region of interest" description="Disordered" evidence="1">
    <location>
        <begin position="96"/>
        <end position="157"/>
    </location>
</feature>
<dbReference type="Pfam" id="PF00171">
    <property type="entry name" value="Aldedh"/>
    <property type="match status" value="1"/>
</dbReference>
<proteinExistence type="predicted"/>
<dbReference type="InterPro" id="IPR023214">
    <property type="entry name" value="HAD_sf"/>
</dbReference>
<dbReference type="PANTHER" id="PTHR24092:SF70">
    <property type="entry name" value="PHOSPHOLIPID-TRANSPORTING ATPASE"/>
    <property type="match status" value="1"/>
</dbReference>
<dbReference type="InterPro" id="IPR015590">
    <property type="entry name" value="Aldehyde_DH_dom"/>
</dbReference>
<dbReference type="EMBL" id="CP126662">
    <property type="protein sequence ID" value="WKA05415.1"/>
    <property type="molecule type" value="Genomic_DNA"/>
</dbReference>
<evidence type="ECO:0000313" key="3">
    <source>
        <dbReference type="EMBL" id="WKA05415.1"/>
    </source>
</evidence>
<dbReference type="InterPro" id="IPR036412">
    <property type="entry name" value="HAD-like_sf"/>
</dbReference>
<evidence type="ECO:0000259" key="2">
    <source>
        <dbReference type="Pfam" id="PF00171"/>
    </source>
</evidence>
<protein>
    <recommendedName>
        <fullName evidence="2">Aldehyde dehydrogenase domain-containing protein</fullName>
    </recommendedName>
</protein>
<evidence type="ECO:0000256" key="1">
    <source>
        <dbReference type="SAM" id="MobiDB-lite"/>
    </source>
</evidence>
<keyword evidence="4" id="KW-1185">Reference proteome</keyword>
<feature type="compositionally biased region" description="Polar residues" evidence="1">
    <location>
        <begin position="102"/>
        <end position="119"/>
    </location>
</feature>
<dbReference type="Proteomes" id="UP001227230">
    <property type="component" value="Chromosome 15"/>
</dbReference>
<organism evidence="3 4">
    <name type="scientific">Vitis vinifera</name>
    <name type="common">Grape</name>
    <dbReference type="NCBI Taxonomy" id="29760"/>
    <lineage>
        <taxon>Eukaryota</taxon>
        <taxon>Viridiplantae</taxon>
        <taxon>Streptophyta</taxon>
        <taxon>Embryophyta</taxon>
        <taxon>Tracheophyta</taxon>
        <taxon>Spermatophyta</taxon>
        <taxon>Magnoliopsida</taxon>
        <taxon>eudicotyledons</taxon>
        <taxon>Gunneridae</taxon>
        <taxon>Pentapetalae</taxon>
        <taxon>rosids</taxon>
        <taxon>Vitales</taxon>
        <taxon>Vitaceae</taxon>
        <taxon>Viteae</taxon>
        <taxon>Vitis</taxon>
    </lineage>
</organism>
<evidence type="ECO:0000313" key="4">
    <source>
        <dbReference type="Proteomes" id="UP001227230"/>
    </source>
</evidence>
<dbReference type="InterPro" id="IPR016162">
    <property type="entry name" value="Ald_DH_N"/>
</dbReference>